<organism evidence="6 7">
    <name type="scientific">Strigamia maritima</name>
    <name type="common">European centipede</name>
    <name type="synonym">Geophilus maritimus</name>
    <dbReference type="NCBI Taxonomy" id="126957"/>
    <lineage>
        <taxon>Eukaryota</taxon>
        <taxon>Metazoa</taxon>
        <taxon>Ecdysozoa</taxon>
        <taxon>Arthropoda</taxon>
        <taxon>Myriapoda</taxon>
        <taxon>Chilopoda</taxon>
        <taxon>Pleurostigmophora</taxon>
        <taxon>Geophilomorpha</taxon>
        <taxon>Linotaeniidae</taxon>
        <taxon>Strigamia</taxon>
    </lineage>
</organism>
<dbReference type="EMBL" id="JH431338">
    <property type="status" value="NOT_ANNOTATED_CDS"/>
    <property type="molecule type" value="Genomic_DNA"/>
</dbReference>
<dbReference type="InterPro" id="IPR008580">
    <property type="entry name" value="PPPDE_dom"/>
</dbReference>
<evidence type="ECO:0000256" key="3">
    <source>
        <dbReference type="ARBA" id="ARBA00022801"/>
    </source>
</evidence>
<dbReference type="Proteomes" id="UP000014500">
    <property type="component" value="Unassembled WGS sequence"/>
</dbReference>
<dbReference type="PhylomeDB" id="T1IR73"/>
<keyword evidence="3" id="KW-0378">Hydrolase</keyword>
<keyword evidence="2" id="KW-0645">Protease</keyword>
<keyword evidence="7" id="KW-1185">Reference proteome</keyword>
<dbReference type="InterPro" id="IPR042266">
    <property type="entry name" value="PPPDE_sf"/>
</dbReference>
<dbReference type="PANTHER" id="PTHR12378">
    <property type="entry name" value="DESUMOYLATING ISOPEPTIDASE"/>
    <property type="match status" value="1"/>
</dbReference>
<reference evidence="6" key="2">
    <citation type="submission" date="2015-02" db="UniProtKB">
        <authorList>
            <consortium name="EnsemblMetazoa"/>
        </authorList>
    </citation>
    <scope>IDENTIFICATION</scope>
</reference>
<dbReference type="EnsemblMetazoa" id="SMAR003557-RA">
    <property type="protein sequence ID" value="SMAR003557-PA"/>
    <property type="gene ID" value="SMAR003557"/>
</dbReference>
<dbReference type="Pfam" id="PF05903">
    <property type="entry name" value="Peptidase_C97"/>
    <property type="match status" value="1"/>
</dbReference>
<accession>T1IR73</accession>
<sequence length="512" mass="57169">MSDDDSSPDDNQVRLYIYDLSKGLAKALSNIVLGKQINGLWHTAIVVYGREYFYGSGGIESTTPGTTVLGSPNEILDLGTTQIPYSLFLEYIFGLGETIYVPDKYHLCTHNCNNFTQDLSKFLTGTSIPEYITNLPQTILDSPIGDSIASILQPLDVGLSGGRGVRFGRHTVEHAEQRLNQGSVNDSEDFEEDEDIKSIMSAIEESKLEKAKSAAKPNGEEGESEPSDWEQRLAAKRAQKNQEPPIVFKEVDAVGAYNILEKDLMPTLNEEEMQLLTELKEFVLTDSGAWALGGQHLQFITQILVDTKVAVPTRRALLQFLQAASLKEDVILLLHMDRKEHVLMNYINEFESIGFEEQEEIAKMICNMCLPYSSSDWLLYISEWQKGSQSVSNSRVTTRVAVNSLLSDKPQLIEKGIALMYNLGLKEVFDDTATELSSAVLQYLHGSVDEESAFKVLTALNRFMQISYKDVPQLVKMIGPDLGKFKGKSDRLDHLLEQINYKVNTIPDGAEM</sequence>
<dbReference type="AlphaFoldDB" id="T1IR73"/>
<feature type="region of interest" description="Disordered" evidence="4">
    <location>
        <begin position="207"/>
        <end position="240"/>
    </location>
</feature>
<feature type="domain" description="PPPDE" evidence="5">
    <location>
        <begin position="11"/>
        <end position="153"/>
    </location>
</feature>
<dbReference type="STRING" id="126957.T1IR73"/>
<dbReference type="GO" id="GO:0070646">
    <property type="term" value="P:protein modification by small protein removal"/>
    <property type="evidence" value="ECO:0007669"/>
    <property type="project" value="TreeGrafter"/>
</dbReference>
<dbReference type="OMA" id="EQLYACM"/>
<evidence type="ECO:0000313" key="6">
    <source>
        <dbReference type="EnsemblMetazoa" id="SMAR003557-PA"/>
    </source>
</evidence>
<evidence type="ECO:0000256" key="4">
    <source>
        <dbReference type="SAM" id="MobiDB-lite"/>
    </source>
</evidence>
<comment type="similarity">
    <text evidence="1">Belongs to the DeSI family.</text>
</comment>
<dbReference type="eggNOG" id="KOG0324">
    <property type="taxonomic scope" value="Eukaryota"/>
</dbReference>
<dbReference type="GO" id="GO:0008233">
    <property type="term" value="F:peptidase activity"/>
    <property type="evidence" value="ECO:0007669"/>
    <property type="project" value="UniProtKB-KW"/>
</dbReference>
<evidence type="ECO:0000259" key="5">
    <source>
        <dbReference type="PROSITE" id="PS51858"/>
    </source>
</evidence>
<dbReference type="HOGENOM" id="CLU_532443_0_0_1"/>
<evidence type="ECO:0000256" key="1">
    <source>
        <dbReference type="ARBA" id="ARBA00008140"/>
    </source>
</evidence>
<name>T1IR73_STRMM</name>
<reference evidence="7" key="1">
    <citation type="submission" date="2011-05" db="EMBL/GenBank/DDBJ databases">
        <authorList>
            <person name="Richards S.R."/>
            <person name="Qu J."/>
            <person name="Jiang H."/>
            <person name="Jhangiani S.N."/>
            <person name="Agravi P."/>
            <person name="Goodspeed R."/>
            <person name="Gross S."/>
            <person name="Mandapat C."/>
            <person name="Jackson L."/>
            <person name="Mathew T."/>
            <person name="Pu L."/>
            <person name="Thornton R."/>
            <person name="Saada N."/>
            <person name="Wilczek-Boney K.B."/>
            <person name="Lee S."/>
            <person name="Kovar C."/>
            <person name="Wu Y."/>
            <person name="Scherer S.E."/>
            <person name="Worley K.C."/>
            <person name="Muzny D.M."/>
            <person name="Gibbs R."/>
        </authorList>
    </citation>
    <scope>NUCLEOTIDE SEQUENCE</scope>
    <source>
        <strain evidence="7">Brora</strain>
    </source>
</reference>
<evidence type="ECO:0000256" key="2">
    <source>
        <dbReference type="ARBA" id="ARBA00022670"/>
    </source>
</evidence>
<dbReference type="PANTHER" id="PTHR12378:SF7">
    <property type="entry name" value="DESUMOYLATING ISOPEPTIDASE 1"/>
    <property type="match status" value="1"/>
</dbReference>
<dbReference type="SMART" id="SM01179">
    <property type="entry name" value="DUF862"/>
    <property type="match status" value="1"/>
</dbReference>
<dbReference type="GO" id="GO:0006508">
    <property type="term" value="P:proteolysis"/>
    <property type="evidence" value="ECO:0007669"/>
    <property type="project" value="UniProtKB-KW"/>
</dbReference>
<protein>
    <recommendedName>
        <fullName evidence="5">PPPDE domain-containing protein</fullName>
    </recommendedName>
</protein>
<evidence type="ECO:0000313" key="7">
    <source>
        <dbReference type="Proteomes" id="UP000014500"/>
    </source>
</evidence>
<dbReference type="Gene3D" id="3.90.1720.30">
    <property type="entry name" value="PPPDE domains"/>
    <property type="match status" value="1"/>
</dbReference>
<proteinExistence type="inferred from homology"/>
<dbReference type="PROSITE" id="PS51858">
    <property type="entry name" value="PPPDE"/>
    <property type="match status" value="1"/>
</dbReference>